<feature type="region of interest" description="Disordered" evidence="1">
    <location>
        <begin position="319"/>
        <end position="369"/>
    </location>
</feature>
<protein>
    <recommendedName>
        <fullName evidence="6">WSC domain-containing protein</fullName>
    </recommendedName>
</protein>
<proteinExistence type="predicted"/>
<dbReference type="Proteomes" id="UP000224634">
    <property type="component" value="Unassembled WGS sequence"/>
</dbReference>
<evidence type="ECO:0000313" key="4">
    <source>
        <dbReference type="EMBL" id="PGH11367.1"/>
    </source>
</evidence>
<evidence type="ECO:0000313" key="5">
    <source>
        <dbReference type="Proteomes" id="UP000224634"/>
    </source>
</evidence>
<evidence type="ECO:0000256" key="2">
    <source>
        <dbReference type="SAM" id="Phobius"/>
    </source>
</evidence>
<evidence type="ECO:0000256" key="1">
    <source>
        <dbReference type="SAM" id="MobiDB-lite"/>
    </source>
</evidence>
<dbReference type="AlphaFoldDB" id="A0A2B7XSB7"/>
<feature type="region of interest" description="Disordered" evidence="1">
    <location>
        <begin position="293"/>
        <end position="312"/>
    </location>
</feature>
<keyword evidence="3" id="KW-0732">Signal</keyword>
<sequence length="369" mass="40671">MLFSTITLILVLARAGCGLRVTRGSPCENECGGPKSNTTGDEIVCRDDQFSQGIGTRFESCVKCELRSTFVSNRLGESDVKWGLYNLRYAFSSCIYGFPAVKQSLSTPCQVSCEKLRDAMGMGLMDPTGTSTYDFCGLAGFADPLVTKCAACYARTEDEKYMANFVEALREGCHVKVPDGSEFLLDPDKIFTTEILPATTAPARPKPTESKEDKSKTPLVLVIVLPILGCFLLLLGCCVACFFCVRRRRRKAKERSQGSYLHERWNDTGIMSPLPGTLRGSWGEPNSAYQPQVYSPQPQVYSPQPQVYNPQPQVYSPYPPDIKYPPETYQMDTSPSTSSPAGQSIDYVQNISVPILSQPPPPRKSLSNP</sequence>
<feature type="signal peptide" evidence="3">
    <location>
        <begin position="1"/>
        <end position="18"/>
    </location>
</feature>
<keyword evidence="2" id="KW-0812">Transmembrane</keyword>
<organism evidence="4 5">
    <name type="scientific">Polytolypa hystricis (strain UAMH7299)</name>
    <dbReference type="NCBI Taxonomy" id="1447883"/>
    <lineage>
        <taxon>Eukaryota</taxon>
        <taxon>Fungi</taxon>
        <taxon>Dikarya</taxon>
        <taxon>Ascomycota</taxon>
        <taxon>Pezizomycotina</taxon>
        <taxon>Eurotiomycetes</taxon>
        <taxon>Eurotiomycetidae</taxon>
        <taxon>Onygenales</taxon>
        <taxon>Onygenales incertae sedis</taxon>
        <taxon>Polytolypa</taxon>
    </lineage>
</organism>
<accession>A0A2B7XSB7</accession>
<name>A0A2B7XSB7_POLH7</name>
<dbReference type="OrthoDB" id="5426678at2759"/>
<evidence type="ECO:0008006" key="6">
    <source>
        <dbReference type="Google" id="ProtNLM"/>
    </source>
</evidence>
<feature type="chain" id="PRO_5012880200" description="WSC domain-containing protein" evidence="3">
    <location>
        <begin position="19"/>
        <end position="369"/>
    </location>
</feature>
<feature type="compositionally biased region" description="Polar residues" evidence="1">
    <location>
        <begin position="330"/>
        <end position="352"/>
    </location>
</feature>
<keyword evidence="2" id="KW-1133">Transmembrane helix</keyword>
<keyword evidence="5" id="KW-1185">Reference proteome</keyword>
<reference evidence="4 5" key="1">
    <citation type="submission" date="2017-10" db="EMBL/GenBank/DDBJ databases">
        <title>Comparative genomics in systemic dimorphic fungi from Ajellomycetaceae.</title>
        <authorList>
            <person name="Munoz J.F."/>
            <person name="Mcewen J.G."/>
            <person name="Clay O.K."/>
            <person name="Cuomo C.A."/>
        </authorList>
    </citation>
    <scope>NUCLEOTIDE SEQUENCE [LARGE SCALE GENOMIC DNA]</scope>
    <source>
        <strain evidence="4 5">UAMH7299</strain>
    </source>
</reference>
<evidence type="ECO:0000256" key="3">
    <source>
        <dbReference type="SAM" id="SignalP"/>
    </source>
</evidence>
<feature type="transmembrane region" description="Helical" evidence="2">
    <location>
        <begin position="219"/>
        <end position="245"/>
    </location>
</feature>
<dbReference type="EMBL" id="PDNA01000133">
    <property type="protein sequence ID" value="PGH11367.1"/>
    <property type="molecule type" value="Genomic_DNA"/>
</dbReference>
<gene>
    <name evidence="4" type="ORF">AJ80_07158</name>
</gene>
<keyword evidence="2" id="KW-0472">Membrane</keyword>
<comment type="caution">
    <text evidence="4">The sequence shown here is derived from an EMBL/GenBank/DDBJ whole genome shotgun (WGS) entry which is preliminary data.</text>
</comment>